<dbReference type="GO" id="GO:0000976">
    <property type="term" value="F:transcription cis-regulatory region binding"/>
    <property type="evidence" value="ECO:0007669"/>
    <property type="project" value="TreeGrafter"/>
</dbReference>
<dbReference type="Proteomes" id="UP000291144">
    <property type="component" value="Unassembled WGS sequence"/>
</dbReference>
<dbReference type="Gene3D" id="1.10.357.10">
    <property type="entry name" value="Tetracycline Repressor, domain 2"/>
    <property type="match status" value="1"/>
</dbReference>
<evidence type="ECO:0000313" key="6">
    <source>
        <dbReference type="EMBL" id="TCC58570.1"/>
    </source>
</evidence>
<comment type="caution">
    <text evidence="6">The sequence shown here is derived from an EMBL/GenBank/DDBJ whole genome shotgun (WGS) entry which is preliminary data.</text>
</comment>
<evidence type="ECO:0000256" key="2">
    <source>
        <dbReference type="ARBA" id="ARBA00023125"/>
    </source>
</evidence>
<dbReference type="AlphaFoldDB" id="A0A4R0KFH0"/>
<proteinExistence type="predicted"/>
<keyword evidence="7" id="KW-1185">Reference proteome</keyword>
<dbReference type="Pfam" id="PF02909">
    <property type="entry name" value="TetR_C_1"/>
    <property type="match status" value="1"/>
</dbReference>
<organism evidence="6 7">
    <name type="scientific">Kribbella pittospori</name>
    <dbReference type="NCBI Taxonomy" id="722689"/>
    <lineage>
        <taxon>Bacteria</taxon>
        <taxon>Bacillati</taxon>
        <taxon>Actinomycetota</taxon>
        <taxon>Actinomycetes</taxon>
        <taxon>Propionibacteriales</taxon>
        <taxon>Kribbellaceae</taxon>
        <taxon>Kribbella</taxon>
    </lineage>
</organism>
<dbReference type="OrthoDB" id="329481at2"/>
<dbReference type="InterPro" id="IPR001647">
    <property type="entry name" value="HTH_TetR"/>
</dbReference>
<dbReference type="EMBL" id="SJKB01000008">
    <property type="protein sequence ID" value="TCC58570.1"/>
    <property type="molecule type" value="Genomic_DNA"/>
</dbReference>
<evidence type="ECO:0000313" key="7">
    <source>
        <dbReference type="Proteomes" id="UP000291144"/>
    </source>
</evidence>
<dbReference type="InterPro" id="IPR009057">
    <property type="entry name" value="Homeodomain-like_sf"/>
</dbReference>
<dbReference type="GO" id="GO:0003700">
    <property type="term" value="F:DNA-binding transcription factor activity"/>
    <property type="evidence" value="ECO:0007669"/>
    <property type="project" value="TreeGrafter"/>
</dbReference>
<keyword evidence="1" id="KW-0805">Transcription regulation</keyword>
<keyword evidence="3" id="KW-0804">Transcription</keyword>
<protein>
    <submittedName>
        <fullName evidence="6">TetR/AcrR family transcriptional regulator</fullName>
    </submittedName>
</protein>
<evidence type="ECO:0000259" key="5">
    <source>
        <dbReference type="PROSITE" id="PS50977"/>
    </source>
</evidence>
<feature type="domain" description="HTH tetR-type" evidence="5">
    <location>
        <begin position="54"/>
        <end position="114"/>
    </location>
</feature>
<dbReference type="PANTHER" id="PTHR30055">
    <property type="entry name" value="HTH-TYPE TRANSCRIPTIONAL REGULATOR RUTR"/>
    <property type="match status" value="1"/>
</dbReference>
<evidence type="ECO:0000256" key="4">
    <source>
        <dbReference type="PROSITE-ProRule" id="PRU00335"/>
    </source>
</evidence>
<dbReference type="SUPFAM" id="SSF48498">
    <property type="entry name" value="Tetracyclin repressor-like, C-terminal domain"/>
    <property type="match status" value="1"/>
</dbReference>
<dbReference type="InterPro" id="IPR004111">
    <property type="entry name" value="Repressor_TetR_C"/>
</dbReference>
<dbReference type="Gene3D" id="1.10.10.60">
    <property type="entry name" value="Homeodomain-like"/>
    <property type="match status" value="1"/>
</dbReference>
<dbReference type="PROSITE" id="PS50977">
    <property type="entry name" value="HTH_TETR_2"/>
    <property type="match status" value="1"/>
</dbReference>
<dbReference type="InterPro" id="IPR036271">
    <property type="entry name" value="Tet_transcr_reg_TetR-rel_C_sf"/>
</dbReference>
<feature type="DNA-binding region" description="H-T-H motif" evidence="4">
    <location>
        <begin position="77"/>
        <end position="96"/>
    </location>
</feature>
<keyword evidence="2 4" id="KW-0238">DNA-binding</keyword>
<sequence>MRHTQTIATSVYDVNSQSGRTPRRGHVDEQIELPRVLQQLWGIEGPARPGPKPAFHLSDIGQAAIRLADTGGLAAVSMSKVAAELGFTTMSLYRYVDSKDDLYAVMLEEVFGEAPEPVAGQDWRGRITEWAEAFRDSLRQHPWILQVPVSEPPLSPNQLGWMESALQAFDGTPLTANERLSSMLLVNIYVRGTMQLTLSMLTLTPEEAATAGRLYNQRLRLLATEDRFPAIAAGVHQPNSVEDLEVDFEDDGFRDGLDTVLDGIQARIDRQSRIEAKASTDREG</sequence>
<dbReference type="InterPro" id="IPR050109">
    <property type="entry name" value="HTH-type_TetR-like_transc_reg"/>
</dbReference>
<dbReference type="Pfam" id="PF00440">
    <property type="entry name" value="TetR_N"/>
    <property type="match status" value="1"/>
</dbReference>
<dbReference type="PANTHER" id="PTHR30055:SF151">
    <property type="entry name" value="TRANSCRIPTIONAL REGULATORY PROTEIN"/>
    <property type="match status" value="1"/>
</dbReference>
<reference evidence="6 7" key="1">
    <citation type="submission" date="2019-02" db="EMBL/GenBank/DDBJ databases">
        <title>Kribbella capetownensis sp. nov. and Kribbella speibonae sp. nov., isolated from soil.</title>
        <authorList>
            <person name="Curtis S.M."/>
            <person name="Norton I."/>
            <person name="Everest G.J."/>
            <person name="Meyers P.R."/>
        </authorList>
    </citation>
    <scope>NUCLEOTIDE SEQUENCE [LARGE SCALE GENOMIC DNA]</scope>
    <source>
        <strain evidence="6 7">NRRL B-24813</strain>
    </source>
</reference>
<gene>
    <name evidence="6" type="ORF">E0H73_24915</name>
</gene>
<name>A0A4R0KFH0_9ACTN</name>
<accession>A0A4R0KFH0</accession>
<dbReference type="SUPFAM" id="SSF46689">
    <property type="entry name" value="Homeodomain-like"/>
    <property type="match status" value="1"/>
</dbReference>
<evidence type="ECO:0000256" key="3">
    <source>
        <dbReference type="ARBA" id="ARBA00023163"/>
    </source>
</evidence>
<dbReference type="GO" id="GO:0045892">
    <property type="term" value="P:negative regulation of DNA-templated transcription"/>
    <property type="evidence" value="ECO:0007669"/>
    <property type="project" value="InterPro"/>
</dbReference>
<evidence type="ECO:0000256" key="1">
    <source>
        <dbReference type="ARBA" id="ARBA00023015"/>
    </source>
</evidence>